<dbReference type="InterPro" id="IPR036873">
    <property type="entry name" value="Rhodanese-like_dom_sf"/>
</dbReference>
<feature type="chain" id="PRO_5028969449" evidence="1">
    <location>
        <begin position="24"/>
        <end position="219"/>
    </location>
</feature>
<dbReference type="KEGG" id="txa:HQN79_07045"/>
<name>A0A7D4NRM6_9GAMM</name>
<dbReference type="InterPro" id="IPR001763">
    <property type="entry name" value="Rhodanese-like_dom"/>
</dbReference>
<keyword evidence="1" id="KW-0732">Signal</keyword>
<dbReference type="Pfam" id="PF00581">
    <property type="entry name" value="Rhodanese"/>
    <property type="match status" value="1"/>
</dbReference>
<evidence type="ECO:0000259" key="2">
    <source>
        <dbReference type="PROSITE" id="PS50206"/>
    </source>
</evidence>
<protein>
    <submittedName>
        <fullName evidence="3">Rhodanese-like domain-containing protein</fullName>
    </submittedName>
</protein>
<feature type="domain" description="Rhodanese" evidence="2">
    <location>
        <begin position="102"/>
        <end position="218"/>
    </location>
</feature>
<dbReference type="EMBL" id="CP054020">
    <property type="protein sequence ID" value="QKI89337.1"/>
    <property type="molecule type" value="Genomic_DNA"/>
</dbReference>
<evidence type="ECO:0000256" key="1">
    <source>
        <dbReference type="SAM" id="SignalP"/>
    </source>
</evidence>
<organism evidence="3 4">
    <name type="scientific">Thiomicrorhabdus xiamenensis</name>
    <dbReference type="NCBI Taxonomy" id="2739063"/>
    <lineage>
        <taxon>Bacteria</taxon>
        <taxon>Pseudomonadati</taxon>
        <taxon>Pseudomonadota</taxon>
        <taxon>Gammaproteobacteria</taxon>
        <taxon>Thiotrichales</taxon>
        <taxon>Piscirickettsiaceae</taxon>
        <taxon>Thiomicrorhabdus</taxon>
    </lineage>
</organism>
<dbReference type="RefSeq" id="WP_173285235.1">
    <property type="nucleotide sequence ID" value="NZ_CP054020.1"/>
</dbReference>
<dbReference type="Gene3D" id="3.40.250.10">
    <property type="entry name" value="Rhodanese-like domain"/>
    <property type="match status" value="1"/>
</dbReference>
<evidence type="ECO:0000313" key="4">
    <source>
        <dbReference type="Proteomes" id="UP000504724"/>
    </source>
</evidence>
<accession>A0A7D4NRM6</accession>
<dbReference type="SMART" id="SM00450">
    <property type="entry name" value="RHOD"/>
    <property type="match status" value="1"/>
</dbReference>
<dbReference type="CDD" id="cd00158">
    <property type="entry name" value="RHOD"/>
    <property type="match status" value="1"/>
</dbReference>
<proteinExistence type="predicted"/>
<keyword evidence="4" id="KW-1185">Reference proteome</keyword>
<reference evidence="3 4" key="1">
    <citation type="submission" date="2020-05" db="EMBL/GenBank/DDBJ databases">
        <title>Thiomicrorhabdus sediminis sp.nov. and Thiomicrorhabdus xiamenensis sp.nov., novel sulfur-oxidizing bacteria isolated from coastal sediment.</title>
        <authorList>
            <person name="Liu X."/>
        </authorList>
    </citation>
    <scope>NUCLEOTIDE SEQUENCE [LARGE SCALE GENOMIC DNA]</scope>
    <source>
        <strain evidence="3 4">G2</strain>
    </source>
</reference>
<evidence type="ECO:0000313" key="3">
    <source>
        <dbReference type="EMBL" id="QKI89337.1"/>
    </source>
</evidence>
<sequence length="219" mass="24362">MSSKTLPVTILVSLLLLSTSAFAAEEVKVKITDKLAEIQVKHNGKSVTIKRNQDQTNTIDEDYALTSRVCPPFCLQPIKLLPGVETIGELEMLDFLKRKAQGDQSIVIIDSRTPDWVAKETIPSAINIPWTKLFPQSSSYEPLEVEEILTLRFGAIVVDNIWDFSNAKTLVMYCNGPWCGQSPTNIKALVNLGYPAHKIFWYRGGMQAWHAAGLTTVTP</sequence>
<dbReference type="AlphaFoldDB" id="A0A7D4NRM6"/>
<dbReference type="SUPFAM" id="SSF52821">
    <property type="entry name" value="Rhodanese/Cell cycle control phosphatase"/>
    <property type="match status" value="1"/>
</dbReference>
<dbReference type="PROSITE" id="PS50206">
    <property type="entry name" value="RHODANESE_3"/>
    <property type="match status" value="1"/>
</dbReference>
<gene>
    <name evidence="3" type="ORF">HQN79_07045</name>
</gene>
<feature type="signal peptide" evidence="1">
    <location>
        <begin position="1"/>
        <end position="23"/>
    </location>
</feature>
<dbReference type="Proteomes" id="UP000504724">
    <property type="component" value="Chromosome"/>
</dbReference>